<reference evidence="2 4" key="2">
    <citation type="submission" date="2019-08" db="EMBL/GenBank/DDBJ databases">
        <title>Rapid identification of Enteric Bacteria from Whole Genome Sequences (WGS) using Average Nucleotide Identity (ANI).</title>
        <authorList>
            <person name="Lane C."/>
        </authorList>
    </citation>
    <scope>NUCLEOTIDE SEQUENCE [LARGE SCALE GENOMIC DNA]</scope>
    <source>
        <strain evidence="2 4">D4984</strain>
    </source>
</reference>
<dbReference type="EMBL" id="VDBS01000038">
    <property type="protein sequence ID" value="TNB57442.1"/>
    <property type="molecule type" value="Genomic_DNA"/>
</dbReference>
<dbReference type="RefSeq" id="WP_082200386.1">
    <property type="nucleotide sequence ID" value="NZ_CAUWMG010000001.1"/>
</dbReference>
<comment type="caution">
    <text evidence="1">The sequence shown here is derived from an EMBL/GenBank/DDBJ whole genome shotgun (WGS) entry which is preliminary data.</text>
</comment>
<protein>
    <submittedName>
        <fullName evidence="1">Uncharacterized protein</fullName>
    </submittedName>
</protein>
<gene>
    <name evidence="1" type="ORF">FDW42_05230</name>
    <name evidence="2" type="ORF">FVD16_07995</name>
</gene>
<dbReference type="GeneID" id="52037375"/>
<proteinExistence type="predicted"/>
<dbReference type="EMBL" id="VRMA01000063">
    <property type="protein sequence ID" value="TXK56333.1"/>
    <property type="molecule type" value="Genomic_DNA"/>
</dbReference>
<sequence length="89" mass="10239">MKINEWIKEFKIALIEEDISKIEALSSTLDLKAMVEDLNDDESLRENLNSLLPQLEALLKEAFVIVGVKKDYQAVELQKFQKALNYIKA</sequence>
<dbReference type="Proteomes" id="UP000321317">
    <property type="component" value="Unassembled WGS sequence"/>
</dbReference>
<name>A0AAX2UJF0_9BACT</name>
<reference evidence="1 3" key="1">
    <citation type="submission" date="2019-05" db="EMBL/GenBank/DDBJ databases">
        <title>Draft genomes of eight strains of Campylobacter helveticus isolated from cats and a dog in New Zealand.</title>
        <authorList>
            <person name="Bojanic K."/>
            <person name="Midwinter A.C."/>
            <person name="Biggs P.J."/>
            <person name="Acke E."/>
            <person name="Cornelius A.J."/>
            <person name="Marshall J.C."/>
        </authorList>
    </citation>
    <scope>NUCLEOTIDE SEQUENCE [LARGE SCALE GENOMIC DNA]</scope>
    <source>
        <strain evidence="1 3">ACP123b</strain>
    </source>
</reference>
<dbReference type="Proteomes" id="UP000306813">
    <property type="component" value="Unassembled WGS sequence"/>
</dbReference>
<dbReference type="KEGG" id="chv:CHELV3228_1471"/>
<evidence type="ECO:0000313" key="1">
    <source>
        <dbReference type="EMBL" id="TNB57442.1"/>
    </source>
</evidence>
<dbReference type="AlphaFoldDB" id="A0AAX2UJF0"/>
<organism evidence="1 3">
    <name type="scientific">Campylobacter helveticus</name>
    <dbReference type="NCBI Taxonomy" id="28898"/>
    <lineage>
        <taxon>Bacteria</taxon>
        <taxon>Pseudomonadati</taxon>
        <taxon>Campylobacterota</taxon>
        <taxon>Epsilonproteobacteria</taxon>
        <taxon>Campylobacterales</taxon>
        <taxon>Campylobacteraceae</taxon>
        <taxon>Campylobacter</taxon>
    </lineage>
</organism>
<evidence type="ECO:0000313" key="4">
    <source>
        <dbReference type="Proteomes" id="UP000321317"/>
    </source>
</evidence>
<evidence type="ECO:0000313" key="3">
    <source>
        <dbReference type="Proteomes" id="UP000306813"/>
    </source>
</evidence>
<accession>A0AAX2UJF0</accession>
<keyword evidence="4" id="KW-1185">Reference proteome</keyword>
<evidence type="ECO:0000313" key="2">
    <source>
        <dbReference type="EMBL" id="TXK56333.1"/>
    </source>
</evidence>